<name>A0ACC2GK81_DALPE</name>
<evidence type="ECO:0000313" key="2">
    <source>
        <dbReference type="Proteomes" id="UP001157502"/>
    </source>
</evidence>
<protein>
    <submittedName>
        <fullName evidence="1">Uncharacterized protein</fullName>
    </submittedName>
</protein>
<keyword evidence="2" id="KW-1185">Reference proteome</keyword>
<gene>
    <name evidence="1" type="ORF">DPEC_G00154960</name>
</gene>
<dbReference type="Proteomes" id="UP001157502">
    <property type="component" value="Chromosome 12"/>
</dbReference>
<organism evidence="1 2">
    <name type="scientific">Dallia pectoralis</name>
    <name type="common">Alaska blackfish</name>
    <dbReference type="NCBI Taxonomy" id="75939"/>
    <lineage>
        <taxon>Eukaryota</taxon>
        <taxon>Metazoa</taxon>
        <taxon>Chordata</taxon>
        <taxon>Craniata</taxon>
        <taxon>Vertebrata</taxon>
        <taxon>Euteleostomi</taxon>
        <taxon>Actinopterygii</taxon>
        <taxon>Neopterygii</taxon>
        <taxon>Teleostei</taxon>
        <taxon>Protacanthopterygii</taxon>
        <taxon>Esociformes</taxon>
        <taxon>Umbridae</taxon>
        <taxon>Dallia</taxon>
    </lineage>
</organism>
<sequence>MSHQLGAERKSAPTPPSPKRRKDVAALGAYPFGRRLSAVTLERPGLTQIKRAPGMGLDVWLEVHVAYAL</sequence>
<accession>A0ACC2GK81</accession>
<dbReference type="EMBL" id="CM055739">
    <property type="protein sequence ID" value="KAJ8004069.1"/>
    <property type="molecule type" value="Genomic_DNA"/>
</dbReference>
<proteinExistence type="predicted"/>
<comment type="caution">
    <text evidence="1">The sequence shown here is derived from an EMBL/GenBank/DDBJ whole genome shotgun (WGS) entry which is preliminary data.</text>
</comment>
<evidence type="ECO:0000313" key="1">
    <source>
        <dbReference type="EMBL" id="KAJ8004069.1"/>
    </source>
</evidence>
<reference evidence="1" key="1">
    <citation type="submission" date="2021-05" db="EMBL/GenBank/DDBJ databases">
        <authorList>
            <person name="Pan Q."/>
            <person name="Jouanno E."/>
            <person name="Zahm M."/>
            <person name="Klopp C."/>
            <person name="Cabau C."/>
            <person name="Louis A."/>
            <person name="Berthelot C."/>
            <person name="Parey E."/>
            <person name="Roest Crollius H."/>
            <person name="Montfort J."/>
            <person name="Robinson-Rechavi M."/>
            <person name="Bouchez O."/>
            <person name="Lampietro C."/>
            <person name="Lopez Roques C."/>
            <person name="Donnadieu C."/>
            <person name="Postlethwait J."/>
            <person name="Bobe J."/>
            <person name="Dillon D."/>
            <person name="Chandos A."/>
            <person name="von Hippel F."/>
            <person name="Guiguen Y."/>
        </authorList>
    </citation>
    <scope>NUCLEOTIDE SEQUENCE</scope>
    <source>
        <strain evidence="1">YG-Jan2019</strain>
    </source>
</reference>